<accession>A0A401NIT5</accession>
<comment type="caution">
    <text evidence="1">The sequence shown here is derived from an EMBL/GenBank/DDBJ whole genome shotgun (WGS) entry which is preliminary data.</text>
</comment>
<protein>
    <submittedName>
        <fullName evidence="1">Uncharacterized protein</fullName>
    </submittedName>
</protein>
<dbReference type="AlphaFoldDB" id="A0A401NIT5"/>
<reference evidence="1 2" key="1">
    <citation type="journal article" date="2018" name="Nat. Ecol. Evol.">
        <title>Shark genomes provide insights into elasmobranch evolution and the origin of vertebrates.</title>
        <authorList>
            <person name="Hara Y"/>
            <person name="Yamaguchi K"/>
            <person name="Onimaru K"/>
            <person name="Kadota M"/>
            <person name="Koyanagi M"/>
            <person name="Keeley SD"/>
            <person name="Tatsumi K"/>
            <person name="Tanaka K"/>
            <person name="Motone F"/>
            <person name="Kageyama Y"/>
            <person name="Nozu R"/>
            <person name="Adachi N"/>
            <person name="Nishimura O"/>
            <person name="Nakagawa R"/>
            <person name="Tanegashima C"/>
            <person name="Kiyatake I"/>
            <person name="Matsumoto R"/>
            <person name="Murakumo K"/>
            <person name="Nishida K"/>
            <person name="Terakita A"/>
            <person name="Kuratani S"/>
            <person name="Sato K"/>
            <person name="Hyodo S Kuraku.S."/>
        </authorList>
    </citation>
    <scope>NUCLEOTIDE SEQUENCE [LARGE SCALE GENOMIC DNA]</scope>
</reference>
<evidence type="ECO:0000313" key="1">
    <source>
        <dbReference type="EMBL" id="GCB60779.1"/>
    </source>
</evidence>
<sequence length="67" mass="7405">MQKGEGDTCGVCDMPSLRRVSSITLRYSAECERTASVNQNTTFYGDVTTLRDNMDTGENGAKPIIWI</sequence>
<organism evidence="1 2">
    <name type="scientific">Scyliorhinus torazame</name>
    <name type="common">Cloudy catshark</name>
    <name type="synonym">Catulus torazame</name>
    <dbReference type="NCBI Taxonomy" id="75743"/>
    <lineage>
        <taxon>Eukaryota</taxon>
        <taxon>Metazoa</taxon>
        <taxon>Chordata</taxon>
        <taxon>Craniata</taxon>
        <taxon>Vertebrata</taxon>
        <taxon>Chondrichthyes</taxon>
        <taxon>Elasmobranchii</taxon>
        <taxon>Galeomorphii</taxon>
        <taxon>Galeoidea</taxon>
        <taxon>Carcharhiniformes</taxon>
        <taxon>Scyliorhinidae</taxon>
        <taxon>Scyliorhinus</taxon>
    </lineage>
</organism>
<dbReference type="Proteomes" id="UP000288216">
    <property type="component" value="Unassembled WGS sequence"/>
</dbReference>
<proteinExistence type="predicted"/>
<keyword evidence="2" id="KW-1185">Reference proteome</keyword>
<gene>
    <name evidence="1" type="ORF">scyTo_0011192</name>
</gene>
<name>A0A401NIT5_SCYTO</name>
<evidence type="ECO:0000313" key="2">
    <source>
        <dbReference type="Proteomes" id="UP000288216"/>
    </source>
</evidence>
<dbReference type="EMBL" id="BFAA01005006">
    <property type="protein sequence ID" value="GCB60779.1"/>
    <property type="molecule type" value="Genomic_DNA"/>
</dbReference>